<protein>
    <submittedName>
        <fullName evidence="1">Erythromycin esterase family protein</fullName>
    </submittedName>
</protein>
<dbReference type="EMBL" id="JAJNDB010000001">
    <property type="protein sequence ID" value="MCD2192337.1"/>
    <property type="molecule type" value="Genomic_DNA"/>
</dbReference>
<name>A0ABS8P2Z5_9PSEU</name>
<gene>
    <name evidence="1" type="ORF">LQ327_02860</name>
</gene>
<sequence>MDDEVVAWLTEHAMPVDPDGLSSWRPSLADVRVLGIGAAAHGARELLEVGRRLVQYAVEDLGARVVVLGASESGATAVDAAVRGSGVPGDAVRALGGWEYDTHEVVNLVSWLRDHNELLAPSEQVRVLGADAVRGAASVRSLATFCHATAPDLLPDVRDSLAELLDHEPSVRTLKPRVRDDVVGLHERMIAEEARLVAESTPEGYAEALHHAEILSRIAEVACAPTGREPRDGEPEEPLTSGNQPVLRARFAAEAVERAARDRSGTPAVVFWGHDDQVRVGDPGTAGRHLRAAFGQAYYAVGGLFGEGGASAVKIRPLNATRPRPTTHKLRRLDGTVEDDLRTVLGDGGERLVDLRAARDADGAVSEWTWTPALTRRLGLQLDSADRRTRTPIVPAAEFDAFTHVARVQPAWIR</sequence>
<dbReference type="Pfam" id="PF05139">
    <property type="entry name" value="Erythro_esteras"/>
    <property type="match status" value="1"/>
</dbReference>
<dbReference type="RefSeq" id="WP_230730014.1">
    <property type="nucleotide sequence ID" value="NZ_JAJNDB010000001.1"/>
</dbReference>
<comment type="caution">
    <text evidence="1">The sequence shown here is derived from an EMBL/GenBank/DDBJ whole genome shotgun (WGS) entry which is preliminary data.</text>
</comment>
<dbReference type="Gene3D" id="3.40.1660.10">
    <property type="entry name" value="EreA-like (biosynthetic domain)"/>
    <property type="match status" value="1"/>
</dbReference>
<reference evidence="1 2" key="1">
    <citation type="submission" date="2021-11" db="EMBL/GenBank/DDBJ databases">
        <title>Draft genome sequence of Actinomycetospora sp. SF1 isolated from the rhizosphere soil.</title>
        <authorList>
            <person name="Duangmal K."/>
            <person name="Chantavorakit T."/>
        </authorList>
    </citation>
    <scope>NUCLEOTIDE SEQUENCE [LARGE SCALE GENOMIC DNA]</scope>
    <source>
        <strain evidence="1 2">TBRC 5722</strain>
    </source>
</reference>
<dbReference type="PANTHER" id="PTHR31299:SF0">
    <property type="entry name" value="ESTERASE, PUTATIVE (AFU_ORTHOLOGUE AFUA_1G05850)-RELATED"/>
    <property type="match status" value="1"/>
</dbReference>
<dbReference type="InterPro" id="IPR052036">
    <property type="entry name" value="Hydrolase/PRTase-associated"/>
</dbReference>
<dbReference type="Gene3D" id="3.30.1870.10">
    <property type="entry name" value="EreA-like, domain 2"/>
    <property type="match status" value="1"/>
</dbReference>
<accession>A0ABS8P2Z5</accession>
<dbReference type="SUPFAM" id="SSF159501">
    <property type="entry name" value="EreA/ChaN-like"/>
    <property type="match status" value="1"/>
</dbReference>
<dbReference type="CDD" id="cd14728">
    <property type="entry name" value="Ere-like"/>
    <property type="match status" value="1"/>
</dbReference>
<keyword evidence="2" id="KW-1185">Reference proteome</keyword>
<dbReference type="Proteomes" id="UP001199469">
    <property type="component" value="Unassembled WGS sequence"/>
</dbReference>
<dbReference type="PANTHER" id="PTHR31299">
    <property type="entry name" value="ESTERASE, PUTATIVE (AFU_ORTHOLOGUE AFUA_1G05850)-RELATED"/>
    <property type="match status" value="1"/>
</dbReference>
<evidence type="ECO:0000313" key="1">
    <source>
        <dbReference type="EMBL" id="MCD2192337.1"/>
    </source>
</evidence>
<evidence type="ECO:0000313" key="2">
    <source>
        <dbReference type="Proteomes" id="UP001199469"/>
    </source>
</evidence>
<organism evidence="1 2">
    <name type="scientific">Actinomycetospora endophytica</name>
    <dbReference type="NCBI Taxonomy" id="2291215"/>
    <lineage>
        <taxon>Bacteria</taxon>
        <taxon>Bacillati</taxon>
        <taxon>Actinomycetota</taxon>
        <taxon>Actinomycetes</taxon>
        <taxon>Pseudonocardiales</taxon>
        <taxon>Pseudonocardiaceae</taxon>
        <taxon>Actinomycetospora</taxon>
    </lineage>
</organism>
<dbReference type="Gene3D" id="1.20.1440.30">
    <property type="entry name" value="Biosynthetic Protein domain"/>
    <property type="match status" value="1"/>
</dbReference>
<dbReference type="InterPro" id="IPR007815">
    <property type="entry name" value="Emycin_Estase"/>
</dbReference>
<proteinExistence type="predicted"/>